<sequence length="203" mass="21710">MSCVDFVHAVAAKKSVPGGGSVAALVGALGASLGAMSARFTLGKPAFASHDERLRQLIEKTDELAAGLMYQVDLDVRAVELLMGAWGLPKGDSNRALQIQAATRGACTAPLAIMELSCTTIELLEELSNKCSAMLLSDVGCAAFLCEAALQAASLNVYVNTVYLADQQQRTELENTCNELCEQWIPRAQALAHTIQKRIRKEN</sequence>
<reference evidence="3" key="1">
    <citation type="submission" date="2016-01" db="EMBL/GenBank/DDBJ databases">
        <authorList>
            <person name="Mitreva M."/>
            <person name="Pepin K.H."/>
            <person name="Mihindukulasuriya K.A."/>
            <person name="Fulton R."/>
            <person name="Fronick C."/>
            <person name="O'Laughlin M."/>
            <person name="Miner T."/>
            <person name="Herter B."/>
            <person name="Rosa B.A."/>
            <person name="Cordes M."/>
            <person name="Tomlinson C."/>
            <person name="Wollam A."/>
            <person name="Palsikar V.B."/>
            <person name="Mardis E.R."/>
            <person name="Wilson R.K."/>
        </authorList>
    </citation>
    <scope>NUCLEOTIDE SEQUENCE [LARGE SCALE GENOMIC DNA]</scope>
    <source>
        <strain evidence="3">DNF00019</strain>
    </source>
</reference>
<organism evidence="2 3">
    <name type="scientific">Atopobium deltae</name>
    <dbReference type="NCBI Taxonomy" id="1393034"/>
    <lineage>
        <taxon>Bacteria</taxon>
        <taxon>Bacillati</taxon>
        <taxon>Actinomycetota</taxon>
        <taxon>Coriobacteriia</taxon>
        <taxon>Coriobacteriales</taxon>
        <taxon>Atopobiaceae</taxon>
        <taxon>Atopobium</taxon>
    </lineage>
</organism>
<feature type="domain" description="Cyclodeaminase/cyclohydrolase" evidence="1">
    <location>
        <begin position="3"/>
        <end position="178"/>
    </location>
</feature>
<dbReference type="SUPFAM" id="SSF101262">
    <property type="entry name" value="Methenyltetrahydrofolate cyclohydrolase-like"/>
    <property type="match status" value="1"/>
</dbReference>
<dbReference type="Gene3D" id="1.20.120.680">
    <property type="entry name" value="Formiminotetrahydrofolate cyclodeaminase monomer, up-and-down helical bundle"/>
    <property type="match status" value="1"/>
</dbReference>
<dbReference type="InterPro" id="IPR007044">
    <property type="entry name" value="Cyclodeamin/CycHdrlase"/>
</dbReference>
<name>A0A133XUU1_9ACTN</name>
<evidence type="ECO:0000313" key="3">
    <source>
        <dbReference type="Proteomes" id="UP000070675"/>
    </source>
</evidence>
<dbReference type="AlphaFoldDB" id="A0A133XUU1"/>
<comment type="caution">
    <text evidence="2">The sequence shown here is derived from an EMBL/GenBank/DDBJ whole genome shotgun (WGS) entry which is preliminary data.</text>
</comment>
<dbReference type="Proteomes" id="UP000070675">
    <property type="component" value="Unassembled WGS sequence"/>
</dbReference>
<evidence type="ECO:0000313" key="2">
    <source>
        <dbReference type="EMBL" id="KXB34716.1"/>
    </source>
</evidence>
<dbReference type="GO" id="GO:0016740">
    <property type="term" value="F:transferase activity"/>
    <property type="evidence" value="ECO:0007669"/>
    <property type="project" value="UniProtKB-KW"/>
</dbReference>
<dbReference type="PATRIC" id="fig|1393034.3.peg.787"/>
<gene>
    <name evidence="2" type="ORF">HMPREF3192_00815</name>
</gene>
<keyword evidence="3" id="KW-1185">Reference proteome</keyword>
<accession>A0A133XUU1</accession>
<proteinExistence type="predicted"/>
<keyword evidence="2" id="KW-0808">Transferase</keyword>
<dbReference type="STRING" id="1393034.HMPREF3192_00815"/>
<dbReference type="InterPro" id="IPR036178">
    <property type="entry name" value="Formintransfe-cycloase-like_sf"/>
</dbReference>
<evidence type="ECO:0000259" key="1">
    <source>
        <dbReference type="Pfam" id="PF04961"/>
    </source>
</evidence>
<dbReference type="EMBL" id="LSCR01000012">
    <property type="protein sequence ID" value="KXB34716.1"/>
    <property type="molecule type" value="Genomic_DNA"/>
</dbReference>
<dbReference type="Pfam" id="PF04961">
    <property type="entry name" value="FTCD_C"/>
    <property type="match status" value="1"/>
</dbReference>
<protein>
    <submittedName>
        <fullName evidence="2">Formiminotransferase-cyclodeaminase</fullName>
    </submittedName>
</protein>